<protein>
    <submittedName>
        <fullName evidence="1">Uncharacterized protein</fullName>
    </submittedName>
</protein>
<dbReference type="HOGENOM" id="CLU_2251184_0_0_1"/>
<dbReference type="InParanoid" id="A0A0C3JMN0"/>
<reference evidence="2" key="2">
    <citation type="submission" date="2015-01" db="EMBL/GenBank/DDBJ databases">
        <title>Evolutionary Origins and Diversification of the Mycorrhizal Mutualists.</title>
        <authorList>
            <consortium name="DOE Joint Genome Institute"/>
            <consortium name="Mycorrhizal Genomics Consortium"/>
            <person name="Kohler A."/>
            <person name="Kuo A."/>
            <person name="Nagy L.G."/>
            <person name="Floudas D."/>
            <person name="Copeland A."/>
            <person name="Barry K.W."/>
            <person name="Cichocki N."/>
            <person name="Veneault-Fourrey C."/>
            <person name="LaButti K."/>
            <person name="Lindquist E.A."/>
            <person name="Lipzen A."/>
            <person name="Lundell T."/>
            <person name="Morin E."/>
            <person name="Murat C."/>
            <person name="Riley R."/>
            <person name="Ohm R."/>
            <person name="Sun H."/>
            <person name="Tunlid A."/>
            <person name="Henrissat B."/>
            <person name="Grigoriev I.V."/>
            <person name="Hibbett D.S."/>
            <person name="Martin F."/>
        </authorList>
    </citation>
    <scope>NUCLEOTIDE SEQUENCE [LARGE SCALE GENOMIC DNA]</scope>
    <source>
        <strain evidence="2">Marx 270</strain>
    </source>
</reference>
<dbReference type="AlphaFoldDB" id="A0A0C3JMN0"/>
<keyword evidence="2" id="KW-1185">Reference proteome</keyword>
<gene>
    <name evidence="1" type="ORF">M404DRAFT_995626</name>
</gene>
<dbReference type="Proteomes" id="UP000054217">
    <property type="component" value="Unassembled WGS sequence"/>
</dbReference>
<name>A0A0C3JMN0_PISTI</name>
<organism evidence="1 2">
    <name type="scientific">Pisolithus tinctorius Marx 270</name>
    <dbReference type="NCBI Taxonomy" id="870435"/>
    <lineage>
        <taxon>Eukaryota</taxon>
        <taxon>Fungi</taxon>
        <taxon>Dikarya</taxon>
        <taxon>Basidiomycota</taxon>
        <taxon>Agaricomycotina</taxon>
        <taxon>Agaricomycetes</taxon>
        <taxon>Agaricomycetidae</taxon>
        <taxon>Boletales</taxon>
        <taxon>Sclerodermatineae</taxon>
        <taxon>Pisolithaceae</taxon>
        <taxon>Pisolithus</taxon>
    </lineage>
</organism>
<accession>A0A0C3JMN0</accession>
<sequence>MGYRRLSCTVVETQLRDIHGESRHPSHAYFCREGLTADTYSTHSSLRTSPNRRSAKSCSWYICLNEVRPYSPLCAIASCVHVTSLLFRGPRRSQKHETARYTAL</sequence>
<proteinExistence type="predicted"/>
<reference evidence="1 2" key="1">
    <citation type="submission" date="2014-04" db="EMBL/GenBank/DDBJ databases">
        <authorList>
            <consortium name="DOE Joint Genome Institute"/>
            <person name="Kuo A."/>
            <person name="Kohler A."/>
            <person name="Costa M.D."/>
            <person name="Nagy L.G."/>
            <person name="Floudas D."/>
            <person name="Copeland A."/>
            <person name="Barry K.W."/>
            <person name="Cichocki N."/>
            <person name="Veneault-Fourrey C."/>
            <person name="LaButti K."/>
            <person name="Lindquist E.A."/>
            <person name="Lipzen A."/>
            <person name="Lundell T."/>
            <person name="Morin E."/>
            <person name="Murat C."/>
            <person name="Sun H."/>
            <person name="Tunlid A."/>
            <person name="Henrissat B."/>
            <person name="Grigoriev I.V."/>
            <person name="Hibbett D.S."/>
            <person name="Martin F."/>
            <person name="Nordberg H.P."/>
            <person name="Cantor M.N."/>
            <person name="Hua S.X."/>
        </authorList>
    </citation>
    <scope>NUCLEOTIDE SEQUENCE [LARGE SCALE GENOMIC DNA]</scope>
    <source>
        <strain evidence="1 2">Marx 270</strain>
    </source>
</reference>
<evidence type="ECO:0000313" key="2">
    <source>
        <dbReference type="Proteomes" id="UP000054217"/>
    </source>
</evidence>
<dbReference type="EMBL" id="KN831952">
    <property type="protein sequence ID" value="KIO10428.1"/>
    <property type="molecule type" value="Genomic_DNA"/>
</dbReference>
<evidence type="ECO:0000313" key="1">
    <source>
        <dbReference type="EMBL" id="KIO10428.1"/>
    </source>
</evidence>